<dbReference type="AlphaFoldDB" id="A0A7X1CBH8"/>
<dbReference type="RefSeq" id="WP_185402820.1">
    <property type="nucleotide sequence ID" value="NZ_JAARQU010000001.1"/>
</dbReference>
<dbReference type="EMBL" id="JAASTX010000006">
    <property type="protein sequence ID" value="MBC1491433.1"/>
    <property type="molecule type" value="Genomic_DNA"/>
</dbReference>
<sequence length="219" mass="24062">MRTSETITELSKALAEFQESVEQPTKSANNPFFRSKYVPLENVIAAIKKKAHKLGLSYIQIPLNEENKVGIKTIISHSSGEYIEFDPFLLPVDKNTAQGAGSALTYARRYTLSAAFGIASDEDDDGNAASGNTPSTQNTNKKSAQPAKVTKEKIAKVHAMFKEYADIKGGNEDEIKEYMKEKADVRSISDATLVQVNNIIKTMQELIAKAKEGQKADDE</sequence>
<feature type="region of interest" description="Disordered" evidence="1">
    <location>
        <begin position="123"/>
        <end position="149"/>
    </location>
</feature>
<gene>
    <name evidence="2" type="ORF">HCI99_06300</name>
</gene>
<comment type="caution">
    <text evidence="2">The sequence shown here is derived from an EMBL/GenBank/DDBJ whole genome shotgun (WGS) entry which is preliminary data.</text>
</comment>
<evidence type="ECO:0000313" key="2">
    <source>
        <dbReference type="EMBL" id="MBC1491433.1"/>
    </source>
</evidence>
<name>A0A7X1CBH8_9LIST</name>
<organism evidence="2 3">
    <name type="scientific">Listeria booriae</name>
    <dbReference type="NCBI Taxonomy" id="1552123"/>
    <lineage>
        <taxon>Bacteria</taxon>
        <taxon>Bacillati</taxon>
        <taxon>Bacillota</taxon>
        <taxon>Bacilli</taxon>
        <taxon>Bacillales</taxon>
        <taxon>Listeriaceae</taxon>
        <taxon>Listeria</taxon>
    </lineage>
</organism>
<protein>
    <submittedName>
        <fullName evidence="2">ERF family protein</fullName>
    </submittedName>
</protein>
<evidence type="ECO:0000256" key="1">
    <source>
        <dbReference type="SAM" id="MobiDB-lite"/>
    </source>
</evidence>
<dbReference type="Pfam" id="PF04404">
    <property type="entry name" value="ERF"/>
    <property type="match status" value="1"/>
</dbReference>
<dbReference type="Proteomes" id="UP000533953">
    <property type="component" value="Unassembled WGS sequence"/>
</dbReference>
<evidence type="ECO:0000313" key="3">
    <source>
        <dbReference type="Proteomes" id="UP000533953"/>
    </source>
</evidence>
<reference evidence="2 3" key="1">
    <citation type="submission" date="2020-03" db="EMBL/GenBank/DDBJ databases">
        <title>Soil Listeria distribution.</title>
        <authorList>
            <person name="Liao J."/>
            <person name="Wiedmann M."/>
        </authorList>
    </citation>
    <scope>NUCLEOTIDE SEQUENCE [LARGE SCALE GENOMIC DNA]</scope>
    <source>
        <strain evidence="2 3">FSL L7-1547</strain>
    </source>
</reference>
<feature type="compositionally biased region" description="Polar residues" evidence="1">
    <location>
        <begin position="129"/>
        <end position="143"/>
    </location>
</feature>
<dbReference type="InterPro" id="IPR007499">
    <property type="entry name" value="ERF_bacteria_virus"/>
</dbReference>
<proteinExistence type="predicted"/>
<accession>A0A7X1CBH8</accession>